<dbReference type="EMBL" id="VSWC01000053">
    <property type="protein sequence ID" value="KAA1101363.1"/>
    <property type="molecule type" value="Genomic_DNA"/>
</dbReference>
<evidence type="ECO:0000313" key="1">
    <source>
        <dbReference type="EMBL" id="KAA1101363.1"/>
    </source>
</evidence>
<gene>
    <name evidence="1" type="ORF">PGT21_017756</name>
</gene>
<proteinExistence type="predicted"/>
<dbReference type="Proteomes" id="UP000324748">
    <property type="component" value="Unassembled WGS sequence"/>
</dbReference>
<evidence type="ECO:0000313" key="2">
    <source>
        <dbReference type="Proteomes" id="UP000324748"/>
    </source>
</evidence>
<sequence length="61" mass="7030">MAVNRWAADGYSHERRPDHPLAAFRKPSACMFRSRVALLPPELTPPRAWLNEARRGTYIKP</sequence>
<dbReference type="AlphaFoldDB" id="A0A5B0PK94"/>
<name>A0A5B0PK94_PUCGR</name>
<keyword evidence="2" id="KW-1185">Reference proteome</keyword>
<reference evidence="1 2" key="1">
    <citation type="submission" date="2019-05" db="EMBL/GenBank/DDBJ databases">
        <title>Emergence of the Ug99 lineage of the wheat stem rust pathogen through somatic hybridization.</title>
        <authorList>
            <person name="Li F."/>
            <person name="Upadhyaya N.M."/>
            <person name="Sperschneider J."/>
            <person name="Matny O."/>
            <person name="Nguyen-Phuc H."/>
            <person name="Mago R."/>
            <person name="Raley C."/>
            <person name="Miller M.E."/>
            <person name="Silverstein K.A.T."/>
            <person name="Henningsen E."/>
            <person name="Hirsch C.D."/>
            <person name="Visser B."/>
            <person name="Pretorius Z.A."/>
            <person name="Steffenson B.J."/>
            <person name="Schwessinger B."/>
            <person name="Dodds P.N."/>
            <person name="Figueroa M."/>
        </authorList>
    </citation>
    <scope>NUCLEOTIDE SEQUENCE [LARGE SCALE GENOMIC DNA]</scope>
    <source>
        <strain evidence="1">21-0</strain>
    </source>
</reference>
<comment type="caution">
    <text evidence="1">The sequence shown here is derived from an EMBL/GenBank/DDBJ whole genome shotgun (WGS) entry which is preliminary data.</text>
</comment>
<accession>A0A5B0PK94</accession>
<protein>
    <submittedName>
        <fullName evidence="1">Uncharacterized protein</fullName>
    </submittedName>
</protein>
<organism evidence="1 2">
    <name type="scientific">Puccinia graminis f. sp. tritici</name>
    <dbReference type="NCBI Taxonomy" id="56615"/>
    <lineage>
        <taxon>Eukaryota</taxon>
        <taxon>Fungi</taxon>
        <taxon>Dikarya</taxon>
        <taxon>Basidiomycota</taxon>
        <taxon>Pucciniomycotina</taxon>
        <taxon>Pucciniomycetes</taxon>
        <taxon>Pucciniales</taxon>
        <taxon>Pucciniaceae</taxon>
        <taxon>Puccinia</taxon>
    </lineage>
</organism>